<accession>A0A4R4Z980</accession>
<dbReference type="PANTHER" id="PTHR30055">
    <property type="entry name" value="HTH-TYPE TRANSCRIPTIONAL REGULATOR RUTR"/>
    <property type="match status" value="1"/>
</dbReference>
<gene>
    <name evidence="6" type="ORF">E1286_05910</name>
</gene>
<dbReference type="GO" id="GO:0003700">
    <property type="term" value="F:DNA-binding transcription factor activity"/>
    <property type="evidence" value="ECO:0007669"/>
    <property type="project" value="TreeGrafter"/>
</dbReference>
<dbReference type="Proteomes" id="UP000295302">
    <property type="component" value="Unassembled WGS sequence"/>
</dbReference>
<dbReference type="Gene3D" id="1.10.357.10">
    <property type="entry name" value="Tetracycline Repressor, domain 2"/>
    <property type="match status" value="1"/>
</dbReference>
<keyword evidence="7" id="KW-1185">Reference proteome</keyword>
<organism evidence="6 7">
    <name type="scientific">Nonomuraea terrae</name>
    <dbReference type="NCBI Taxonomy" id="2530383"/>
    <lineage>
        <taxon>Bacteria</taxon>
        <taxon>Bacillati</taxon>
        <taxon>Actinomycetota</taxon>
        <taxon>Actinomycetes</taxon>
        <taxon>Streptosporangiales</taxon>
        <taxon>Streptosporangiaceae</taxon>
        <taxon>Nonomuraea</taxon>
    </lineage>
</organism>
<keyword evidence="3" id="KW-0804">Transcription</keyword>
<dbReference type="InterPro" id="IPR009057">
    <property type="entry name" value="Homeodomain-like_sf"/>
</dbReference>
<dbReference type="PROSITE" id="PS01081">
    <property type="entry name" value="HTH_TETR_1"/>
    <property type="match status" value="1"/>
</dbReference>
<evidence type="ECO:0000256" key="1">
    <source>
        <dbReference type="ARBA" id="ARBA00023015"/>
    </source>
</evidence>
<dbReference type="PANTHER" id="PTHR30055:SF234">
    <property type="entry name" value="HTH-TYPE TRANSCRIPTIONAL REGULATOR BETI"/>
    <property type="match status" value="1"/>
</dbReference>
<evidence type="ECO:0000256" key="4">
    <source>
        <dbReference type="PROSITE-ProRule" id="PRU00335"/>
    </source>
</evidence>
<dbReference type="InterPro" id="IPR023772">
    <property type="entry name" value="DNA-bd_HTH_TetR-type_CS"/>
</dbReference>
<name>A0A4R4Z980_9ACTN</name>
<dbReference type="PROSITE" id="PS50977">
    <property type="entry name" value="HTH_TETR_2"/>
    <property type="match status" value="1"/>
</dbReference>
<feature type="DNA-binding region" description="H-T-H motif" evidence="4">
    <location>
        <begin position="33"/>
        <end position="52"/>
    </location>
</feature>
<comment type="caution">
    <text evidence="6">The sequence shown here is derived from an EMBL/GenBank/DDBJ whole genome shotgun (WGS) entry which is preliminary data.</text>
</comment>
<sequence>MVGLRERKKQRTRQALIEAALRLFSEKGFEETTLAEIAAAADVSTRTFFSYFAGKEDVVFHDSAKRLDLATAILAGRQPGDTVTGLLVRIIDESLLWATSEENMTFEGARLRLRLVLEEPALQARALLVLFDTQLKLAKALHEAFPEELTPVDAAAAVGAMVGAVQVAVVANLEEERSLRAMYETGRRAAEVALSGLRSPGGVEKNPAG</sequence>
<dbReference type="RefSeq" id="WP_132609480.1">
    <property type="nucleotide sequence ID" value="NZ_SMKQ01000009.1"/>
</dbReference>
<dbReference type="Pfam" id="PF00440">
    <property type="entry name" value="TetR_N"/>
    <property type="match status" value="1"/>
</dbReference>
<dbReference type="GO" id="GO:0000976">
    <property type="term" value="F:transcription cis-regulatory region binding"/>
    <property type="evidence" value="ECO:0007669"/>
    <property type="project" value="TreeGrafter"/>
</dbReference>
<feature type="domain" description="HTH tetR-type" evidence="5">
    <location>
        <begin position="10"/>
        <end position="70"/>
    </location>
</feature>
<evidence type="ECO:0000313" key="6">
    <source>
        <dbReference type="EMBL" id="TDD54250.1"/>
    </source>
</evidence>
<dbReference type="AlphaFoldDB" id="A0A4R4Z980"/>
<keyword evidence="1" id="KW-0805">Transcription regulation</keyword>
<protein>
    <submittedName>
        <fullName evidence="6">TetR family transcriptional regulator</fullName>
    </submittedName>
</protein>
<dbReference type="Gene3D" id="1.10.10.60">
    <property type="entry name" value="Homeodomain-like"/>
    <property type="match status" value="1"/>
</dbReference>
<dbReference type="SUPFAM" id="SSF46689">
    <property type="entry name" value="Homeodomain-like"/>
    <property type="match status" value="1"/>
</dbReference>
<dbReference type="InterPro" id="IPR050109">
    <property type="entry name" value="HTH-type_TetR-like_transc_reg"/>
</dbReference>
<dbReference type="InterPro" id="IPR001647">
    <property type="entry name" value="HTH_TetR"/>
</dbReference>
<dbReference type="EMBL" id="SMKQ01000009">
    <property type="protein sequence ID" value="TDD54250.1"/>
    <property type="molecule type" value="Genomic_DNA"/>
</dbReference>
<evidence type="ECO:0000313" key="7">
    <source>
        <dbReference type="Proteomes" id="UP000295302"/>
    </source>
</evidence>
<dbReference type="PRINTS" id="PR00455">
    <property type="entry name" value="HTHTETR"/>
</dbReference>
<evidence type="ECO:0000256" key="2">
    <source>
        <dbReference type="ARBA" id="ARBA00023125"/>
    </source>
</evidence>
<evidence type="ECO:0000259" key="5">
    <source>
        <dbReference type="PROSITE" id="PS50977"/>
    </source>
</evidence>
<evidence type="ECO:0000256" key="3">
    <source>
        <dbReference type="ARBA" id="ARBA00023163"/>
    </source>
</evidence>
<reference evidence="6 7" key="1">
    <citation type="submission" date="2019-03" db="EMBL/GenBank/DDBJ databases">
        <title>Draft genome sequences of novel Actinobacteria.</title>
        <authorList>
            <person name="Sahin N."/>
            <person name="Ay H."/>
            <person name="Saygin H."/>
        </authorList>
    </citation>
    <scope>NUCLEOTIDE SEQUENCE [LARGE SCALE GENOMIC DNA]</scope>
    <source>
        <strain evidence="6 7">CH32</strain>
    </source>
</reference>
<proteinExistence type="predicted"/>
<keyword evidence="2 4" id="KW-0238">DNA-binding</keyword>
<dbReference type="OrthoDB" id="3296001at2"/>